<evidence type="ECO:0000256" key="3">
    <source>
        <dbReference type="ARBA" id="ARBA00018846"/>
    </source>
</evidence>
<reference evidence="14" key="2">
    <citation type="submission" date="2025-08" db="UniProtKB">
        <authorList>
            <consortium name="Ensembl"/>
        </authorList>
    </citation>
    <scope>IDENTIFICATION</scope>
</reference>
<dbReference type="CDD" id="cd14692">
    <property type="entry name" value="bZIP_ATF4"/>
    <property type="match status" value="1"/>
</dbReference>
<evidence type="ECO:0000256" key="9">
    <source>
        <dbReference type="ARBA" id="ARBA00023163"/>
    </source>
</evidence>
<evidence type="ECO:0000256" key="8">
    <source>
        <dbReference type="ARBA" id="ARBA00023159"/>
    </source>
</evidence>
<dbReference type="PROSITE" id="PS00036">
    <property type="entry name" value="BZIP_BASIC"/>
    <property type="match status" value="1"/>
</dbReference>
<dbReference type="InterPro" id="IPR046347">
    <property type="entry name" value="bZIP_sf"/>
</dbReference>
<feature type="compositionally biased region" description="Low complexity" evidence="12">
    <location>
        <begin position="38"/>
        <end position="78"/>
    </location>
</feature>
<dbReference type="SMART" id="SM00338">
    <property type="entry name" value="BRLZ"/>
    <property type="match status" value="1"/>
</dbReference>
<dbReference type="Proteomes" id="UP000028760">
    <property type="component" value="Unassembled WGS sequence"/>
</dbReference>
<dbReference type="FunFam" id="1.20.5.170:FF:000021">
    <property type="entry name" value="Cyclic AMP-dependent transcription factor ATF-4"/>
    <property type="match status" value="1"/>
</dbReference>
<name>A0A087XJL5_POEFO</name>
<comment type="similarity">
    <text evidence="2">Belongs to the bZIP family.</text>
</comment>
<dbReference type="InterPro" id="IPR004827">
    <property type="entry name" value="bZIP"/>
</dbReference>
<dbReference type="GO" id="GO:1990589">
    <property type="term" value="C:ATF4-CREB1 transcription factor complex"/>
    <property type="evidence" value="ECO:0007669"/>
    <property type="project" value="TreeGrafter"/>
</dbReference>
<evidence type="ECO:0000256" key="10">
    <source>
        <dbReference type="ARBA" id="ARBA00023242"/>
    </source>
</evidence>
<dbReference type="GeneID" id="103154846"/>
<evidence type="ECO:0000259" key="13">
    <source>
        <dbReference type="PROSITE" id="PS50217"/>
    </source>
</evidence>
<evidence type="ECO:0000313" key="15">
    <source>
        <dbReference type="Proteomes" id="UP000028760"/>
    </source>
</evidence>
<feature type="compositionally biased region" description="Low complexity" evidence="12">
    <location>
        <begin position="284"/>
        <end position="306"/>
    </location>
</feature>
<reference evidence="15" key="1">
    <citation type="submission" date="2013-10" db="EMBL/GenBank/DDBJ databases">
        <authorList>
            <person name="Schartl M."/>
            <person name="Warren W."/>
        </authorList>
    </citation>
    <scope>NUCLEOTIDE SEQUENCE [LARGE SCALE GENOMIC DNA]</scope>
    <source>
        <strain evidence="15">female</strain>
    </source>
</reference>
<keyword evidence="7" id="KW-0238">DNA-binding</keyword>
<dbReference type="CTD" id="406514"/>
<keyword evidence="4" id="KW-0678">Repressor</keyword>
<keyword evidence="5" id="KW-0805">Transcription regulation</keyword>
<feature type="domain" description="BZIP" evidence="13">
    <location>
        <begin position="349"/>
        <end position="412"/>
    </location>
</feature>
<dbReference type="PANTHER" id="PTHR13044:SF2">
    <property type="entry name" value="CYCLIC AMP-DEPENDENT TRANSCRIPTION FACTOR ATF-4"/>
    <property type="match status" value="1"/>
</dbReference>
<feature type="region of interest" description="Disordered" evidence="12">
    <location>
        <begin position="279"/>
        <end position="380"/>
    </location>
</feature>
<dbReference type="GO" id="GO:0000977">
    <property type="term" value="F:RNA polymerase II transcription regulatory region sequence-specific DNA binding"/>
    <property type="evidence" value="ECO:0007669"/>
    <property type="project" value="TreeGrafter"/>
</dbReference>
<feature type="compositionally biased region" description="Basic and acidic residues" evidence="12">
    <location>
        <begin position="348"/>
        <end position="358"/>
    </location>
</feature>
<dbReference type="STRING" id="48698.ENSPFOP00000005968"/>
<proteinExistence type="inferred from homology"/>
<protein>
    <recommendedName>
        <fullName evidence="3">Cyclic AMP-dependent transcription factor ATF-4</fullName>
    </recommendedName>
    <alternativeName>
        <fullName evidence="11">Activating transcription factor 4</fullName>
    </alternativeName>
</protein>
<evidence type="ECO:0000256" key="2">
    <source>
        <dbReference type="ARBA" id="ARBA00007163"/>
    </source>
</evidence>
<dbReference type="GeneTree" id="ENSGT00530000063801"/>
<dbReference type="Gene3D" id="1.20.5.170">
    <property type="match status" value="1"/>
</dbReference>
<evidence type="ECO:0000256" key="5">
    <source>
        <dbReference type="ARBA" id="ARBA00023015"/>
    </source>
</evidence>
<evidence type="ECO:0000256" key="6">
    <source>
        <dbReference type="ARBA" id="ARBA00023108"/>
    </source>
</evidence>
<feature type="compositionally biased region" description="Low complexity" evidence="12">
    <location>
        <begin position="207"/>
        <end position="222"/>
    </location>
</feature>
<evidence type="ECO:0000256" key="7">
    <source>
        <dbReference type="ARBA" id="ARBA00023125"/>
    </source>
</evidence>
<evidence type="ECO:0000313" key="14">
    <source>
        <dbReference type="Ensembl" id="ENSPFOP00000005968.2"/>
    </source>
</evidence>
<reference evidence="14" key="3">
    <citation type="submission" date="2025-09" db="UniProtKB">
        <authorList>
            <consortium name="Ensembl"/>
        </authorList>
    </citation>
    <scope>IDENTIFICATION</scope>
</reference>
<dbReference type="OrthoDB" id="5847285at2759"/>
<dbReference type="PANTHER" id="PTHR13044">
    <property type="entry name" value="ACTIVATING TRANSCRIPTION FACTOR ATF 4/5"/>
    <property type="match status" value="1"/>
</dbReference>
<evidence type="ECO:0000256" key="12">
    <source>
        <dbReference type="SAM" id="MobiDB-lite"/>
    </source>
</evidence>
<dbReference type="SUPFAM" id="SSF57959">
    <property type="entry name" value="Leucine zipper domain"/>
    <property type="match status" value="1"/>
</dbReference>
<dbReference type="AlphaFoldDB" id="A0A087XJL5"/>
<evidence type="ECO:0000256" key="1">
    <source>
        <dbReference type="ARBA" id="ARBA00004123"/>
    </source>
</evidence>
<sequence>MTLSQLALEDMEALYLGSSFLMADPMGPLLDQDEEEAFSPSSSFEVKAPASPSLSFSSSYASSTSPYQTMSFSPFSSASPPPSPPLSHPIKPEAELLSLLGASDLLSGHGAGGSRDDDLGDMEWMSEKIDLSDFDLESLIGSCSTESPSSPEDLLASLDSHMDLDSFDKTVSSLHISPEPDVPSPLPEVPPVSEDEVVLGQERVLKSKPSSPHPSSSPASPAYTLELGSEVDVLDVEKMSPSVATAIISNPSEILQTTSPIVLSLPTSHFVVVLSNKDALPNLSPSTSQSSDSESDSGIESAAGSPPRRPSPPNSPVAGSSRTKPYCKPEPPSPKTPKIKSVSGAPKVVEKKLKKMEQNKTAATRYRQKKRVEQEQLSSELEDLEKRNDELKEKAESISREIQYLKDLMEEVRKHHRGKTASVA</sequence>
<evidence type="ECO:0000256" key="11">
    <source>
        <dbReference type="ARBA" id="ARBA00032136"/>
    </source>
</evidence>
<keyword evidence="15" id="KW-1185">Reference proteome</keyword>
<keyword evidence="10" id="KW-0539">Nucleus</keyword>
<accession>A0A087XJL5</accession>
<dbReference type="GO" id="GO:1990590">
    <property type="term" value="C:ATF1-ATF4 transcription factor complex"/>
    <property type="evidence" value="ECO:0007669"/>
    <property type="project" value="TreeGrafter"/>
</dbReference>
<keyword evidence="9" id="KW-0804">Transcription</keyword>
<dbReference type="Pfam" id="PF00170">
    <property type="entry name" value="bZIP_1"/>
    <property type="match status" value="1"/>
</dbReference>
<dbReference type="GO" id="GO:0048511">
    <property type="term" value="P:rhythmic process"/>
    <property type="evidence" value="ECO:0007669"/>
    <property type="project" value="UniProtKB-KW"/>
</dbReference>
<dbReference type="Ensembl" id="ENSPFOT00000005977.2">
    <property type="protein sequence ID" value="ENSPFOP00000005968.2"/>
    <property type="gene ID" value="ENSPFOG00000006088.2"/>
</dbReference>
<feature type="region of interest" description="Disordered" evidence="12">
    <location>
        <begin position="25"/>
        <end position="93"/>
    </location>
</feature>
<dbReference type="EMBL" id="AYCK01017450">
    <property type="status" value="NOT_ANNOTATED_CDS"/>
    <property type="molecule type" value="Genomic_DNA"/>
</dbReference>
<feature type="compositionally biased region" description="Pro residues" evidence="12">
    <location>
        <begin position="180"/>
        <end position="190"/>
    </location>
</feature>
<dbReference type="eggNOG" id="KOG4571">
    <property type="taxonomic scope" value="Eukaryota"/>
</dbReference>
<dbReference type="RefSeq" id="XP_007576330.1">
    <property type="nucleotide sequence ID" value="XM_007576268.2"/>
</dbReference>
<dbReference type="KEGG" id="pfor:103154846"/>
<organism evidence="14 15">
    <name type="scientific">Poecilia formosa</name>
    <name type="common">Amazon molly</name>
    <name type="synonym">Limia formosa</name>
    <dbReference type="NCBI Taxonomy" id="48698"/>
    <lineage>
        <taxon>Eukaryota</taxon>
        <taxon>Metazoa</taxon>
        <taxon>Chordata</taxon>
        <taxon>Craniata</taxon>
        <taxon>Vertebrata</taxon>
        <taxon>Euteleostomi</taxon>
        <taxon>Actinopterygii</taxon>
        <taxon>Neopterygii</taxon>
        <taxon>Teleostei</taxon>
        <taxon>Neoteleostei</taxon>
        <taxon>Acanthomorphata</taxon>
        <taxon>Ovalentaria</taxon>
        <taxon>Atherinomorphae</taxon>
        <taxon>Cyprinodontiformes</taxon>
        <taxon>Poeciliidae</taxon>
        <taxon>Poeciliinae</taxon>
        <taxon>Poecilia</taxon>
    </lineage>
</organism>
<keyword evidence="8" id="KW-0010">Activator</keyword>
<keyword evidence="6" id="KW-0090">Biological rhythms</keyword>
<dbReference type="PROSITE" id="PS50217">
    <property type="entry name" value="BZIP"/>
    <property type="match status" value="1"/>
</dbReference>
<dbReference type="OMA" id="ATIQEFH"/>
<evidence type="ECO:0000256" key="4">
    <source>
        <dbReference type="ARBA" id="ARBA00022491"/>
    </source>
</evidence>
<dbReference type="GO" id="GO:0042981">
    <property type="term" value="P:regulation of apoptotic process"/>
    <property type="evidence" value="ECO:0007669"/>
    <property type="project" value="UniProtKB-ARBA"/>
</dbReference>
<comment type="subcellular location">
    <subcellularLocation>
        <location evidence="1">Nucleus</location>
    </subcellularLocation>
</comment>
<dbReference type="GO" id="GO:0001228">
    <property type="term" value="F:DNA-binding transcription activator activity, RNA polymerase II-specific"/>
    <property type="evidence" value="ECO:0007669"/>
    <property type="project" value="TreeGrafter"/>
</dbReference>
<feature type="region of interest" description="Disordered" evidence="12">
    <location>
        <begin position="169"/>
        <end position="224"/>
    </location>
</feature>